<dbReference type="Proteomes" id="UP000201272">
    <property type="component" value="Segment"/>
</dbReference>
<dbReference type="GeneID" id="29123354"/>
<proteinExistence type="predicted"/>
<dbReference type="KEGG" id="vg:29123354"/>
<keyword evidence="2" id="KW-1185">Reference proteome</keyword>
<accession>A0A140XFS2</accession>
<sequence length="72" mass="8022">MKVEAVTLHFKPGVTSLGGTQFISFSEGKAYQDLHYITREGQHVVNYSDPVTGKRHGIGFPMTDIRQTNTIL</sequence>
<organism evidence="1 2">
    <name type="scientific">Salmonella phage BP12B</name>
    <dbReference type="NCBI Taxonomy" id="1543201"/>
    <lineage>
        <taxon>Viruses</taxon>
        <taxon>Duplodnaviria</taxon>
        <taxon>Heunggongvirae</taxon>
        <taxon>Uroviricota</taxon>
        <taxon>Caudoviricetes</taxon>
        <taxon>Autographivirales</taxon>
        <taxon>Autosignataviridae</taxon>
        <taxon>Molineuxvirinae</taxon>
        <taxon>Zindervirus</taxon>
        <taxon>Zindervirus BP12B</taxon>
    </lineage>
</organism>
<reference evidence="2" key="1">
    <citation type="submission" date="2014-08" db="EMBL/GenBank/DDBJ databases">
        <authorList>
            <person name="Mandeville R."/>
        </authorList>
    </citation>
    <scope>NUCLEOTIDE SEQUENCE [LARGE SCALE GENOMIC DNA]</scope>
</reference>
<dbReference type="OrthoDB" id="20730at10239"/>
<name>A0A140XFS2_9CAUD</name>
<dbReference type="RefSeq" id="YP_009304437.1">
    <property type="nucleotide sequence ID" value="NC_031271.1"/>
</dbReference>
<evidence type="ECO:0000313" key="1">
    <source>
        <dbReference type="EMBL" id="AIT13692.1"/>
    </source>
</evidence>
<protein>
    <submittedName>
        <fullName evidence="1">Uncharacterized protein</fullName>
    </submittedName>
</protein>
<evidence type="ECO:0000313" key="2">
    <source>
        <dbReference type="Proteomes" id="UP000201272"/>
    </source>
</evidence>
<gene>
    <name evidence="1" type="ORF">BP12B_17</name>
</gene>
<dbReference type="EMBL" id="KM366097">
    <property type="protein sequence ID" value="AIT13692.1"/>
    <property type="molecule type" value="Genomic_DNA"/>
</dbReference>